<dbReference type="EMBL" id="JACIEE010000003">
    <property type="protein sequence ID" value="MBB3976227.1"/>
    <property type="molecule type" value="Genomic_DNA"/>
</dbReference>
<dbReference type="InterPro" id="IPR043129">
    <property type="entry name" value="ATPase_NBD"/>
</dbReference>
<keyword evidence="2" id="KW-0808">Transferase</keyword>
<dbReference type="RefSeq" id="WP_183801209.1">
    <property type="nucleotide sequence ID" value="NZ_JACIEE010000003.1"/>
</dbReference>
<name>A0A7W6D8S5_9HYPH</name>
<comment type="caution">
    <text evidence="2">The sequence shown here is derived from an EMBL/GenBank/DDBJ whole genome shotgun (WGS) entry which is preliminary data.</text>
</comment>
<gene>
    <name evidence="2" type="ORF">GGQ64_001416</name>
</gene>
<keyword evidence="2" id="KW-0418">Kinase</keyword>
<dbReference type="PROSITE" id="PS01125">
    <property type="entry name" value="ROK"/>
    <property type="match status" value="1"/>
</dbReference>
<dbReference type="InterPro" id="IPR049874">
    <property type="entry name" value="ROK_cs"/>
</dbReference>
<sequence length="327" mass="33562">MAARTLTPPDTRVAVGVDLGGTHVRAALVDARGTIRARAEERTEATAGPDRVLAQIKRLTDAILADAPEEVVGIGVSTPGPVDTIAGVAKNIPTLAGFVGYPLRAELQKQYPFPVILENDGIAAAVGEWRFGAGRGLDNIVYVTISTGIGGGVIADGRVLRGRMGMAGHIGHMSIAPDGALCPCGGRGCFEAYGSGTALAARARMAAVGCGDTVLGRDGGGIDGRSVFAAARDGDRLANQLVDEEAEILGRGITSLLHIFSPDIVVVGGGLSEEFDRLQPGLRSYVATFAMPAFRDVNVVKAALGQNSGLVGSAALALLADAAREER</sequence>
<keyword evidence="3" id="KW-1185">Reference proteome</keyword>
<accession>A0A7W6D8S5</accession>
<dbReference type="SUPFAM" id="SSF53067">
    <property type="entry name" value="Actin-like ATPase domain"/>
    <property type="match status" value="1"/>
</dbReference>
<reference evidence="2 3" key="1">
    <citation type="submission" date="2020-08" db="EMBL/GenBank/DDBJ databases">
        <title>Genomic Encyclopedia of Type Strains, Phase IV (KMG-IV): sequencing the most valuable type-strain genomes for metagenomic binning, comparative biology and taxonomic classification.</title>
        <authorList>
            <person name="Goeker M."/>
        </authorList>
    </citation>
    <scope>NUCLEOTIDE SEQUENCE [LARGE SCALE GENOMIC DNA]</scope>
    <source>
        <strain evidence="2 3">DSM 100211</strain>
    </source>
</reference>
<dbReference type="GO" id="GO:0004340">
    <property type="term" value="F:glucokinase activity"/>
    <property type="evidence" value="ECO:0007669"/>
    <property type="project" value="UniProtKB-EC"/>
</dbReference>
<protein>
    <submittedName>
        <fullName evidence="2">Glucokinase</fullName>
        <ecNumber evidence="2">2.7.1.2</ecNumber>
    </submittedName>
</protein>
<proteinExistence type="inferred from homology"/>
<dbReference type="InterPro" id="IPR000600">
    <property type="entry name" value="ROK"/>
</dbReference>
<organism evidence="2 3">
    <name type="scientific">Mycoplana azooxidifex</name>
    <dbReference type="NCBI Taxonomy" id="1636188"/>
    <lineage>
        <taxon>Bacteria</taxon>
        <taxon>Pseudomonadati</taxon>
        <taxon>Pseudomonadota</taxon>
        <taxon>Alphaproteobacteria</taxon>
        <taxon>Hyphomicrobiales</taxon>
        <taxon>Rhizobiaceae</taxon>
        <taxon>Mycoplana</taxon>
    </lineage>
</organism>
<evidence type="ECO:0000313" key="2">
    <source>
        <dbReference type="EMBL" id="MBB3976227.1"/>
    </source>
</evidence>
<evidence type="ECO:0000256" key="1">
    <source>
        <dbReference type="ARBA" id="ARBA00006479"/>
    </source>
</evidence>
<dbReference type="PANTHER" id="PTHR18964">
    <property type="entry name" value="ROK (REPRESSOR, ORF, KINASE) FAMILY"/>
    <property type="match status" value="1"/>
</dbReference>
<dbReference type="AlphaFoldDB" id="A0A7W6D8S5"/>
<dbReference type="EC" id="2.7.1.2" evidence="2"/>
<dbReference type="Gene3D" id="3.30.420.40">
    <property type="match status" value="2"/>
</dbReference>
<comment type="similarity">
    <text evidence="1">Belongs to the ROK (NagC/XylR) family.</text>
</comment>
<dbReference type="Proteomes" id="UP000574761">
    <property type="component" value="Unassembled WGS sequence"/>
</dbReference>
<dbReference type="PANTHER" id="PTHR18964:SF149">
    <property type="entry name" value="BIFUNCTIONAL UDP-N-ACETYLGLUCOSAMINE 2-EPIMERASE_N-ACETYLMANNOSAMINE KINASE"/>
    <property type="match status" value="1"/>
</dbReference>
<evidence type="ECO:0000313" key="3">
    <source>
        <dbReference type="Proteomes" id="UP000574761"/>
    </source>
</evidence>
<dbReference type="Pfam" id="PF00480">
    <property type="entry name" value="ROK"/>
    <property type="match status" value="1"/>
</dbReference>